<gene>
    <name evidence="2" type="ORF">TGFOU_281530</name>
</gene>
<evidence type="ECO:0000256" key="1">
    <source>
        <dbReference type="SAM" id="MobiDB-lite"/>
    </source>
</evidence>
<dbReference type="VEuPathDB" id="ToxoDB:TGFOU_281530"/>
<protein>
    <submittedName>
        <fullName evidence="2">Uncharacterized protein</fullName>
    </submittedName>
</protein>
<feature type="region of interest" description="Disordered" evidence="1">
    <location>
        <begin position="128"/>
        <end position="154"/>
    </location>
</feature>
<reference evidence="2 3" key="1">
    <citation type="submission" date="2014-07" db="EMBL/GenBank/DDBJ databases">
        <authorList>
            <person name="Sibley D."/>
            <person name="Venepally P."/>
            <person name="Karamycheva S."/>
            <person name="Hadjithomas M."/>
            <person name="Khan A."/>
            <person name="Brunk B."/>
            <person name="Roos D."/>
            <person name="Caler E."/>
            <person name="Lorenzi H."/>
        </authorList>
    </citation>
    <scope>NUCLEOTIDE SEQUENCE [LARGE SCALE GENOMIC DNA]</scope>
    <source>
        <strain evidence="2 3">FOU</strain>
    </source>
</reference>
<feature type="region of interest" description="Disordered" evidence="1">
    <location>
        <begin position="16"/>
        <end position="68"/>
    </location>
</feature>
<accession>A0A086JWF9</accession>
<dbReference type="AlphaFoldDB" id="A0A086JWF9"/>
<organism evidence="2 3">
    <name type="scientific">Toxoplasma gondii FOU</name>
    <dbReference type="NCBI Taxonomy" id="943167"/>
    <lineage>
        <taxon>Eukaryota</taxon>
        <taxon>Sar</taxon>
        <taxon>Alveolata</taxon>
        <taxon>Apicomplexa</taxon>
        <taxon>Conoidasida</taxon>
        <taxon>Coccidia</taxon>
        <taxon>Eucoccidiorida</taxon>
        <taxon>Eimeriorina</taxon>
        <taxon>Sarcocystidae</taxon>
        <taxon>Toxoplasma</taxon>
    </lineage>
</organism>
<dbReference type="Proteomes" id="UP000028838">
    <property type="component" value="Unassembled WGS sequence"/>
</dbReference>
<feature type="compositionally biased region" description="Basic residues" evidence="1">
    <location>
        <begin position="50"/>
        <end position="67"/>
    </location>
</feature>
<evidence type="ECO:0000313" key="3">
    <source>
        <dbReference type="Proteomes" id="UP000028838"/>
    </source>
</evidence>
<sequence>MHSHLQALEWKVQGEAPRSECDGNQVFPRTQKPRHPKQANWGGGSPAAQTRRRPVGRGRGKRLHRRLLPGSTRARAKLLSRVYRRLAVAQVRRRIALSGGAYLMALRRFTAAFWKAASTGGQERRVSGLASVELQRTSPRIDGNQHGAQTGGVG</sequence>
<proteinExistence type="predicted"/>
<evidence type="ECO:0000313" key="2">
    <source>
        <dbReference type="EMBL" id="KFG36477.1"/>
    </source>
</evidence>
<dbReference type="EMBL" id="AEYH02002649">
    <property type="protein sequence ID" value="KFG36477.1"/>
    <property type="molecule type" value="Genomic_DNA"/>
</dbReference>
<comment type="caution">
    <text evidence="2">The sequence shown here is derived from an EMBL/GenBank/DDBJ whole genome shotgun (WGS) entry which is preliminary data.</text>
</comment>
<name>A0A086JWF9_TOXGO</name>